<accession>A0A6P5XZ50</accession>
<proteinExistence type="predicted"/>
<feature type="transmembrane region" description="Helical" evidence="1">
    <location>
        <begin position="52"/>
        <end position="74"/>
    </location>
</feature>
<feature type="transmembrane region" description="Helical" evidence="1">
    <location>
        <begin position="126"/>
        <end position="149"/>
    </location>
</feature>
<evidence type="ECO:0000256" key="1">
    <source>
        <dbReference type="SAM" id="Phobius"/>
    </source>
</evidence>
<keyword evidence="1" id="KW-0812">Transmembrane</keyword>
<dbReference type="Proteomes" id="UP000515121">
    <property type="component" value="Unplaced"/>
</dbReference>
<dbReference type="GeneID" id="111287301"/>
<name>A0A6P5XZ50_DURZI</name>
<evidence type="ECO:0000313" key="2">
    <source>
        <dbReference type="Proteomes" id="UP000515121"/>
    </source>
</evidence>
<gene>
    <name evidence="3" type="primary">LOC111287301</name>
</gene>
<dbReference type="OrthoDB" id="779054at2759"/>
<feature type="transmembrane region" description="Helical" evidence="1">
    <location>
        <begin position="178"/>
        <end position="198"/>
    </location>
</feature>
<keyword evidence="1" id="KW-0472">Membrane</keyword>
<dbReference type="KEGG" id="dzi:111287301"/>
<dbReference type="AlphaFoldDB" id="A0A6P5XZ50"/>
<sequence length="226" mass="25341">MVFSSNPLLLSVPDPTFESWLRDSGYLDIIDDHQTTAAAATTSTSVTTDSTITIPITGFLFGFWSLYFLIYGLCSLSSRLTHSPSSPPLISPAKLRSGLKGFSGIWGPIRFQLPFLRRGSGFMRMLSVMPGIMPHLLSFSLLVLCKLFFCLFPEKVVGKERTLDRFFSDKWGLDRFPVTQLVLIRIAQCATAIILIWLNVQMALCCALGVSYISMHILFYFLLMFV</sequence>
<keyword evidence="2" id="KW-1185">Reference proteome</keyword>
<protein>
    <submittedName>
        <fullName evidence="3">PRA1 family protein H-like isoform X1</fullName>
    </submittedName>
</protein>
<dbReference type="RefSeq" id="XP_022733489.1">
    <property type="nucleotide sequence ID" value="XM_022877754.1"/>
</dbReference>
<evidence type="ECO:0000313" key="3">
    <source>
        <dbReference type="RefSeq" id="XP_022733489.1"/>
    </source>
</evidence>
<organism evidence="2 3">
    <name type="scientific">Durio zibethinus</name>
    <name type="common">Durian</name>
    <dbReference type="NCBI Taxonomy" id="66656"/>
    <lineage>
        <taxon>Eukaryota</taxon>
        <taxon>Viridiplantae</taxon>
        <taxon>Streptophyta</taxon>
        <taxon>Embryophyta</taxon>
        <taxon>Tracheophyta</taxon>
        <taxon>Spermatophyta</taxon>
        <taxon>Magnoliopsida</taxon>
        <taxon>eudicotyledons</taxon>
        <taxon>Gunneridae</taxon>
        <taxon>Pentapetalae</taxon>
        <taxon>rosids</taxon>
        <taxon>malvids</taxon>
        <taxon>Malvales</taxon>
        <taxon>Malvaceae</taxon>
        <taxon>Helicteroideae</taxon>
        <taxon>Durio</taxon>
    </lineage>
</organism>
<reference evidence="3" key="1">
    <citation type="submission" date="2025-08" db="UniProtKB">
        <authorList>
            <consortium name="RefSeq"/>
        </authorList>
    </citation>
    <scope>IDENTIFICATION</scope>
    <source>
        <tissue evidence="3">Fruit stalk</tissue>
    </source>
</reference>
<keyword evidence="1" id="KW-1133">Transmembrane helix</keyword>
<feature type="transmembrane region" description="Helical" evidence="1">
    <location>
        <begin position="205"/>
        <end position="225"/>
    </location>
</feature>